<comment type="catalytic activity">
    <reaction evidence="4">
        <text>L-threonine = acetaldehyde + glycine</text>
        <dbReference type="Rhea" id="RHEA:19625"/>
        <dbReference type="ChEBI" id="CHEBI:15343"/>
        <dbReference type="ChEBI" id="CHEBI:57305"/>
        <dbReference type="ChEBI" id="CHEBI:57926"/>
        <dbReference type="EC" id="4.1.2.48"/>
    </reaction>
</comment>
<dbReference type="EC" id="4.1.2.48" evidence="4"/>
<dbReference type="Gene3D" id="3.90.1150.10">
    <property type="entry name" value="Aspartate Aminotransferase, domain 1"/>
    <property type="match status" value="1"/>
</dbReference>
<sequence length="354" mass="37246">MSATDKLTREFGSDNTAGTLPRIVEAVAAAAAGQAPPYGADSWSSALRQRLGEIFEREVHIALVSTGTAANVTGLACVTPPWGAVLCHRDSHLLNDESSAPEFATGGARLTPLGGVDTKIDADELANAVGRGAGDAHKVQPAALSITQITETGSVYTVPEIRRLTTIAKGAGLRVHMDGARFTNALVALGCSPAEMTWRSGVDVLSFGTTKNGTMTAEAIVLFDRTLATELDFRVKRSGQLGSKLRFQAAQILAYLDDDLWLRNARHANAMAARLLAGLSAVPSISIVGAPQANIVFCRLPRPLIDGLHARGFGFHADRWEPGVARLVTSFATTADEVDALVSAAAELARQHCG</sequence>
<dbReference type="RefSeq" id="WP_067998571.1">
    <property type="nucleotide sequence ID" value="NZ_QQBC01000007.1"/>
</dbReference>
<dbReference type="STRING" id="1210086.GCA_001613105_03193"/>
<dbReference type="InterPro" id="IPR015424">
    <property type="entry name" value="PyrdxlP-dep_Trfase"/>
</dbReference>
<reference evidence="6 7" key="1">
    <citation type="submission" date="2018-07" db="EMBL/GenBank/DDBJ databases">
        <title>Genomic Encyclopedia of Type Strains, Phase IV (KMG-IV): sequencing the most valuable type-strain genomes for metagenomic binning, comparative biology and taxonomic classification.</title>
        <authorList>
            <person name="Goeker M."/>
        </authorList>
    </citation>
    <scope>NUCLEOTIDE SEQUENCE [LARGE SCALE GENOMIC DNA]</scope>
    <source>
        <strain evidence="6 7">DSM 44290</strain>
    </source>
</reference>
<evidence type="ECO:0000313" key="7">
    <source>
        <dbReference type="Proteomes" id="UP000254869"/>
    </source>
</evidence>
<comment type="function">
    <text evidence="4">Catalyzes the cleavage of L-allo-threonine and L-threonine to glycine and acetaldehyde.</text>
</comment>
<dbReference type="GO" id="GO:0006567">
    <property type="term" value="P:L-threonine catabolic process"/>
    <property type="evidence" value="ECO:0007669"/>
    <property type="project" value="UniProtKB-UniRule"/>
</dbReference>
<evidence type="ECO:0000256" key="2">
    <source>
        <dbReference type="ARBA" id="ARBA00006966"/>
    </source>
</evidence>
<dbReference type="PIRSF" id="PIRSF038940">
    <property type="entry name" value="Low_specificity_LTA"/>
    <property type="match status" value="1"/>
</dbReference>
<dbReference type="InterPro" id="IPR026273">
    <property type="entry name" value="Low_specificity_L-TA_bact"/>
</dbReference>
<feature type="domain" description="Aromatic amino acid beta-eliminating lyase/threonine aldolase" evidence="5">
    <location>
        <begin position="11"/>
        <end position="297"/>
    </location>
</feature>
<evidence type="ECO:0000256" key="1">
    <source>
        <dbReference type="ARBA" id="ARBA00001933"/>
    </source>
</evidence>
<comment type="caution">
    <text evidence="6">The sequence shown here is derived from an EMBL/GenBank/DDBJ whole genome shotgun (WGS) entry which is preliminary data.</text>
</comment>
<keyword evidence="3 4" id="KW-0663">Pyridoxal phosphate</keyword>
<name>A0A370I2Y6_9NOCA</name>
<dbReference type="InterPro" id="IPR001597">
    <property type="entry name" value="ArAA_b-elim_lyase/Thr_aldolase"/>
</dbReference>
<dbReference type="Proteomes" id="UP000254869">
    <property type="component" value="Unassembled WGS sequence"/>
</dbReference>
<dbReference type="AlphaFoldDB" id="A0A370I2Y6"/>
<comment type="similarity">
    <text evidence="2 4">Belongs to the threonine aldolase family.</text>
</comment>
<dbReference type="PANTHER" id="PTHR48097:SF5">
    <property type="entry name" value="LOW SPECIFICITY L-THREONINE ALDOLASE"/>
    <property type="match status" value="1"/>
</dbReference>
<comment type="cofactor">
    <cofactor evidence="1 4">
        <name>pyridoxal 5'-phosphate</name>
        <dbReference type="ChEBI" id="CHEBI:597326"/>
    </cofactor>
</comment>
<dbReference type="InterPro" id="IPR015421">
    <property type="entry name" value="PyrdxlP-dep_Trfase_major"/>
</dbReference>
<organism evidence="6 7">
    <name type="scientific">Nocardia pseudobrasiliensis</name>
    <dbReference type="NCBI Taxonomy" id="45979"/>
    <lineage>
        <taxon>Bacteria</taxon>
        <taxon>Bacillati</taxon>
        <taxon>Actinomycetota</taxon>
        <taxon>Actinomycetes</taxon>
        <taxon>Mycobacteriales</taxon>
        <taxon>Nocardiaceae</taxon>
        <taxon>Nocardia</taxon>
    </lineage>
</organism>
<protein>
    <recommendedName>
        <fullName evidence="4">L-threonine aldolase</fullName>
        <ecNumber evidence="4">4.1.2.48</ecNumber>
    </recommendedName>
</protein>
<evidence type="ECO:0000259" key="5">
    <source>
        <dbReference type="Pfam" id="PF01212"/>
    </source>
</evidence>
<accession>A0A370I2Y6</accession>
<proteinExistence type="inferred from homology"/>
<evidence type="ECO:0000256" key="4">
    <source>
        <dbReference type="PIRNR" id="PIRNR038940"/>
    </source>
</evidence>
<evidence type="ECO:0000256" key="3">
    <source>
        <dbReference type="ARBA" id="ARBA00022898"/>
    </source>
</evidence>
<dbReference type="PANTHER" id="PTHR48097">
    <property type="entry name" value="L-THREONINE ALDOLASE-RELATED"/>
    <property type="match status" value="1"/>
</dbReference>
<keyword evidence="4" id="KW-0456">Lyase</keyword>
<dbReference type="EMBL" id="QQBC01000007">
    <property type="protein sequence ID" value="RDI65105.1"/>
    <property type="molecule type" value="Genomic_DNA"/>
</dbReference>
<dbReference type="SUPFAM" id="SSF53383">
    <property type="entry name" value="PLP-dependent transferases"/>
    <property type="match status" value="1"/>
</dbReference>
<dbReference type="InterPro" id="IPR015422">
    <property type="entry name" value="PyrdxlP-dep_Trfase_small"/>
</dbReference>
<evidence type="ECO:0000313" key="6">
    <source>
        <dbReference type="EMBL" id="RDI65105.1"/>
    </source>
</evidence>
<keyword evidence="7" id="KW-1185">Reference proteome</keyword>
<dbReference type="Gene3D" id="3.40.640.10">
    <property type="entry name" value="Type I PLP-dependent aspartate aminotransferase-like (Major domain)"/>
    <property type="match status" value="1"/>
</dbReference>
<comment type="catalytic activity">
    <reaction evidence="4">
        <text>L-allo-threonine = acetaldehyde + glycine</text>
        <dbReference type="Rhea" id="RHEA:26209"/>
        <dbReference type="ChEBI" id="CHEBI:15343"/>
        <dbReference type="ChEBI" id="CHEBI:57305"/>
        <dbReference type="ChEBI" id="CHEBI:58585"/>
        <dbReference type="EC" id="4.1.2.48"/>
    </reaction>
</comment>
<dbReference type="GO" id="GO:0008732">
    <property type="term" value="F:L-allo-threonine aldolase activity"/>
    <property type="evidence" value="ECO:0007669"/>
    <property type="project" value="RHEA"/>
</dbReference>
<dbReference type="Pfam" id="PF01212">
    <property type="entry name" value="Beta_elim_lyase"/>
    <property type="match status" value="1"/>
</dbReference>
<gene>
    <name evidence="6" type="ORF">DFR76_107483</name>
</gene>